<sequence length="273" mass="29353">MKNLKQILKAREILKEESPLIHAITNPISINMVANAILFLGAKAICAAHPEEVSEITNISSSISVNLGNITSERMKAIELAANSANKKNIPLAIDMVGVGSSTLRYNFANKLLANNNFSLIKGNSSEIRALALGKSQAKGIDVGEADKIEKENIGKIAEEARALAKKYKSTILITGKTDLIVSSDSYIRVDNGVENLSKITGTGCMLTGIISSFMTVEDPVSASILGLLILEIAAEISNTDRLYTFFVNLMDGIGNIKDDDLIKAAKVKEIKF</sequence>
<dbReference type="UniPathway" id="UPA00060">
    <property type="reaction ID" value="UER00139"/>
</dbReference>
<dbReference type="STRING" id="879305.HMPREF9290_1194"/>
<comment type="pathway">
    <text evidence="3 11">Cofactor biosynthesis; thiamine diphosphate biosynthesis; 4-methyl-5-(2-phosphoethyl)-thiazole from 5-(2-hydroxyethyl)-4-methylthiazole: step 1/1.</text>
</comment>
<dbReference type="CDD" id="cd01170">
    <property type="entry name" value="THZ_kinase"/>
    <property type="match status" value="1"/>
</dbReference>
<comment type="catalytic activity">
    <reaction evidence="1 11">
        <text>5-(2-hydroxyethyl)-4-methylthiazole + ATP = 4-methyl-5-(2-phosphooxyethyl)-thiazole + ADP + H(+)</text>
        <dbReference type="Rhea" id="RHEA:24212"/>
        <dbReference type="ChEBI" id="CHEBI:15378"/>
        <dbReference type="ChEBI" id="CHEBI:17957"/>
        <dbReference type="ChEBI" id="CHEBI:30616"/>
        <dbReference type="ChEBI" id="CHEBI:58296"/>
        <dbReference type="ChEBI" id="CHEBI:456216"/>
        <dbReference type="EC" id="2.7.1.50"/>
    </reaction>
</comment>
<feature type="binding site" evidence="11">
    <location>
        <position position="175"/>
    </location>
    <ligand>
        <name>ATP</name>
        <dbReference type="ChEBI" id="CHEBI:30616"/>
    </ligand>
</feature>
<dbReference type="PIRSF" id="PIRSF000513">
    <property type="entry name" value="Thz_kinase"/>
    <property type="match status" value="1"/>
</dbReference>
<evidence type="ECO:0000256" key="11">
    <source>
        <dbReference type="HAMAP-Rule" id="MF_00228"/>
    </source>
</evidence>
<evidence type="ECO:0000256" key="4">
    <source>
        <dbReference type="ARBA" id="ARBA00022679"/>
    </source>
</evidence>
<dbReference type="PATRIC" id="fig|879305.3.peg.734"/>
<dbReference type="GO" id="GO:0009229">
    <property type="term" value="P:thiamine diphosphate biosynthetic process"/>
    <property type="evidence" value="ECO:0007669"/>
    <property type="project" value="UniProtKB-UniRule"/>
</dbReference>
<organism evidence="12 13">
    <name type="scientific">Anaerococcus prevotii ACS-065-V-Col13</name>
    <dbReference type="NCBI Taxonomy" id="879305"/>
    <lineage>
        <taxon>Bacteria</taxon>
        <taxon>Bacillati</taxon>
        <taxon>Bacillota</taxon>
        <taxon>Tissierellia</taxon>
        <taxon>Tissierellales</taxon>
        <taxon>Peptoniphilaceae</taxon>
        <taxon>Anaerococcus</taxon>
    </lineage>
</organism>
<reference evidence="12 13" key="1">
    <citation type="submission" date="2011-01" db="EMBL/GenBank/DDBJ databases">
        <authorList>
            <person name="Durkin A.S."/>
            <person name="Madupu R."/>
            <person name="Torralba M."/>
            <person name="Gillis M."/>
            <person name="Methe B."/>
            <person name="Sutton G."/>
            <person name="Nelson K.E."/>
        </authorList>
    </citation>
    <scope>NUCLEOTIDE SEQUENCE [LARGE SCALE GENOMIC DNA]</scope>
    <source>
        <strain evidence="12 13">ACS-065-V-Col13</strain>
    </source>
</reference>
<dbReference type="GO" id="GO:0004417">
    <property type="term" value="F:hydroxyethylthiazole kinase activity"/>
    <property type="evidence" value="ECO:0007669"/>
    <property type="project" value="UniProtKB-UniRule"/>
</dbReference>
<dbReference type="Gene3D" id="3.40.1190.20">
    <property type="match status" value="1"/>
</dbReference>
<dbReference type="GO" id="GO:0005524">
    <property type="term" value="F:ATP binding"/>
    <property type="evidence" value="ECO:0007669"/>
    <property type="project" value="UniProtKB-UniRule"/>
</dbReference>
<dbReference type="HAMAP" id="MF_00228">
    <property type="entry name" value="Thz_kinase"/>
    <property type="match status" value="1"/>
</dbReference>
<dbReference type="GO" id="GO:0000287">
    <property type="term" value="F:magnesium ion binding"/>
    <property type="evidence" value="ECO:0007669"/>
    <property type="project" value="UniProtKB-UniRule"/>
</dbReference>
<dbReference type="EC" id="2.7.1.50" evidence="11"/>
<dbReference type="Proteomes" id="UP000005286">
    <property type="component" value="Unassembled WGS sequence"/>
</dbReference>
<dbReference type="InterPro" id="IPR000417">
    <property type="entry name" value="Hyethyz_kinase"/>
</dbReference>
<dbReference type="Pfam" id="PF02110">
    <property type="entry name" value="HK"/>
    <property type="match status" value="1"/>
</dbReference>
<accession>F0GVA1</accession>
<dbReference type="AlphaFoldDB" id="F0GVA1"/>
<keyword evidence="8 11" id="KW-0067">ATP-binding</keyword>
<keyword evidence="4 11" id="KW-0808">Transferase</keyword>
<comment type="function">
    <text evidence="11">Catalyzes the phosphorylation of the hydroxyl group of 4-methyl-5-beta-hydroxyethylthiazole (THZ).</text>
</comment>
<comment type="cofactor">
    <cofactor evidence="2 11">
        <name>Mg(2+)</name>
        <dbReference type="ChEBI" id="CHEBI:18420"/>
    </cofactor>
</comment>
<evidence type="ECO:0000313" key="12">
    <source>
        <dbReference type="EMBL" id="EGC82244.1"/>
    </source>
</evidence>
<keyword evidence="6 11" id="KW-0547">Nucleotide-binding</keyword>
<evidence type="ECO:0000256" key="9">
    <source>
        <dbReference type="ARBA" id="ARBA00022842"/>
    </source>
</evidence>
<name>F0GVA1_9FIRM</name>
<dbReference type="eggNOG" id="COG2145">
    <property type="taxonomic scope" value="Bacteria"/>
</dbReference>
<evidence type="ECO:0000256" key="6">
    <source>
        <dbReference type="ARBA" id="ARBA00022741"/>
    </source>
</evidence>
<keyword evidence="13" id="KW-1185">Reference proteome</keyword>
<dbReference type="GO" id="GO:0009228">
    <property type="term" value="P:thiamine biosynthetic process"/>
    <property type="evidence" value="ECO:0007669"/>
    <property type="project" value="UniProtKB-KW"/>
</dbReference>
<comment type="caution">
    <text evidence="12">The sequence shown here is derived from an EMBL/GenBank/DDBJ whole genome shotgun (WGS) entry which is preliminary data.</text>
</comment>
<feature type="binding site" evidence="11">
    <location>
        <position position="122"/>
    </location>
    <ligand>
        <name>ATP</name>
        <dbReference type="ChEBI" id="CHEBI:30616"/>
    </ligand>
</feature>
<evidence type="ECO:0000256" key="1">
    <source>
        <dbReference type="ARBA" id="ARBA00001771"/>
    </source>
</evidence>
<protein>
    <recommendedName>
        <fullName evidence="11">Hydroxyethylthiazole kinase</fullName>
        <ecNumber evidence="11">2.7.1.50</ecNumber>
    </recommendedName>
    <alternativeName>
        <fullName evidence="11">4-methyl-5-beta-hydroxyethylthiazole kinase</fullName>
        <shortName evidence="11">TH kinase</shortName>
        <shortName evidence="11">Thz kinase</shortName>
    </alternativeName>
</protein>
<gene>
    <name evidence="11" type="primary">thiM</name>
    <name evidence="12" type="ORF">HMPREF9290_1194</name>
</gene>
<evidence type="ECO:0000256" key="5">
    <source>
        <dbReference type="ARBA" id="ARBA00022723"/>
    </source>
</evidence>
<keyword evidence="7 11" id="KW-0418">Kinase</keyword>
<evidence type="ECO:0000313" key="13">
    <source>
        <dbReference type="Proteomes" id="UP000005286"/>
    </source>
</evidence>
<dbReference type="RefSeq" id="WP_004834660.1">
    <property type="nucleotide sequence ID" value="NZ_AEXM01000013.1"/>
</dbReference>
<evidence type="ECO:0000256" key="8">
    <source>
        <dbReference type="ARBA" id="ARBA00022840"/>
    </source>
</evidence>
<dbReference type="SUPFAM" id="SSF53613">
    <property type="entry name" value="Ribokinase-like"/>
    <property type="match status" value="1"/>
</dbReference>
<dbReference type="PRINTS" id="PR01099">
    <property type="entry name" value="HYETHTZKNASE"/>
</dbReference>
<comment type="caution">
    <text evidence="11">Lacks conserved residue(s) required for the propagation of feature annotation.</text>
</comment>
<evidence type="ECO:0000256" key="3">
    <source>
        <dbReference type="ARBA" id="ARBA00004868"/>
    </source>
</evidence>
<keyword evidence="9 11" id="KW-0460">Magnesium</keyword>
<dbReference type="InterPro" id="IPR029056">
    <property type="entry name" value="Ribokinase-like"/>
</dbReference>
<evidence type="ECO:0000256" key="7">
    <source>
        <dbReference type="ARBA" id="ARBA00022777"/>
    </source>
</evidence>
<keyword evidence="10 11" id="KW-0784">Thiamine biosynthesis</keyword>
<keyword evidence="5 11" id="KW-0479">Metal-binding</keyword>
<comment type="similarity">
    <text evidence="11">Belongs to the Thz kinase family.</text>
</comment>
<proteinExistence type="inferred from homology"/>
<evidence type="ECO:0000256" key="10">
    <source>
        <dbReference type="ARBA" id="ARBA00022977"/>
    </source>
</evidence>
<dbReference type="EMBL" id="AEXM01000013">
    <property type="protein sequence ID" value="EGC82244.1"/>
    <property type="molecule type" value="Genomic_DNA"/>
</dbReference>
<feature type="binding site" evidence="11">
    <location>
        <position position="202"/>
    </location>
    <ligand>
        <name>substrate</name>
    </ligand>
</feature>
<evidence type="ECO:0000256" key="2">
    <source>
        <dbReference type="ARBA" id="ARBA00001946"/>
    </source>
</evidence>
<dbReference type="NCBIfam" id="NF006830">
    <property type="entry name" value="PRK09355.1"/>
    <property type="match status" value="1"/>
</dbReference>